<evidence type="ECO:0000259" key="5">
    <source>
        <dbReference type="Pfam" id="PF26189"/>
    </source>
</evidence>
<evidence type="ECO:0000259" key="3">
    <source>
        <dbReference type="Pfam" id="PF26186"/>
    </source>
</evidence>
<name>A0AAW1QQK6_9CHLO</name>
<dbReference type="InterPro" id="IPR058765">
    <property type="entry name" value="NPHP4_C2-like"/>
</dbReference>
<dbReference type="GO" id="GO:0097730">
    <property type="term" value="C:non-motile cilium"/>
    <property type="evidence" value="ECO:0007669"/>
    <property type="project" value="InterPro"/>
</dbReference>
<gene>
    <name evidence="6" type="ORF">WJX72_004791</name>
</gene>
<evidence type="ECO:0008006" key="8">
    <source>
        <dbReference type="Google" id="ProtNLM"/>
    </source>
</evidence>
<dbReference type="SMART" id="SM00015">
    <property type="entry name" value="IQ"/>
    <property type="match status" value="3"/>
</dbReference>
<comment type="caution">
    <text evidence="6">The sequence shown here is derived from an EMBL/GenBank/DDBJ whole genome shotgun (WGS) entry which is preliminary data.</text>
</comment>
<dbReference type="Pfam" id="PF26186">
    <property type="entry name" value="NPHP4_C2_3rd"/>
    <property type="match status" value="1"/>
</dbReference>
<accession>A0AAW1QQK6</accession>
<feature type="compositionally biased region" description="Basic and acidic residues" evidence="1">
    <location>
        <begin position="72"/>
        <end position="83"/>
    </location>
</feature>
<evidence type="ECO:0000259" key="4">
    <source>
        <dbReference type="Pfam" id="PF26187"/>
    </source>
</evidence>
<feature type="domain" description="NPHP4 Ig-like" evidence="2">
    <location>
        <begin position="1393"/>
        <end position="1476"/>
    </location>
</feature>
<feature type="region of interest" description="Disordered" evidence="1">
    <location>
        <begin position="655"/>
        <end position="689"/>
    </location>
</feature>
<feature type="region of interest" description="Disordered" evidence="1">
    <location>
        <begin position="720"/>
        <end position="757"/>
    </location>
</feature>
<dbReference type="InterPro" id="IPR058686">
    <property type="entry name" value="Ig_NPHP4_3rd"/>
</dbReference>
<dbReference type="InterPro" id="IPR029775">
    <property type="entry name" value="NPHP4"/>
</dbReference>
<protein>
    <recommendedName>
        <fullName evidence="8">Nephrocystin-4</fullName>
    </recommendedName>
</protein>
<feature type="domain" description="NPHP4 C2-like" evidence="3">
    <location>
        <begin position="822"/>
        <end position="1041"/>
    </location>
</feature>
<feature type="compositionally biased region" description="Basic and acidic residues" evidence="1">
    <location>
        <begin position="727"/>
        <end position="744"/>
    </location>
</feature>
<dbReference type="PANTHER" id="PTHR31043">
    <property type="entry name" value="NEPHROCYSTIN-4"/>
    <property type="match status" value="1"/>
</dbReference>
<feature type="compositionally biased region" description="Polar residues" evidence="1">
    <location>
        <begin position="105"/>
        <end position="128"/>
    </location>
</feature>
<dbReference type="InterPro" id="IPR058685">
    <property type="entry name" value="Ig_NPHP4_4th"/>
</dbReference>
<feature type="compositionally biased region" description="Polar residues" evidence="1">
    <location>
        <begin position="200"/>
        <end position="214"/>
    </location>
</feature>
<reference evidence="6 7" key="1">
    <citation type="journal article" date="2024" name="Nat. Commun.">
        <title>Phylogenomics reveals the evolutionary origins of lichenization in chlorophyte algae.</title>
        <authorList>
            <person name="Puginier C."/>
            <person name="Libourel C."/>
            <person name="Otte J."/>
            <person name="Skaloud P."/>
            <person name="Haon M."/>
            <person name="Grisel S."/>
            <person name="Petersen M."/>
            <person name="Berrin J.G."/>
            <person name="Delaux P.M."/>
            <person name="Dal Grande F."/>
            <person name="Keller J."/>
        </authorList>
    </citation>
    <scope>NUCLEOTIDE SEQUENCE [LARGE SCALE GENOMIC DNA]</scope>
    <source>
        <strain evidence="6 7">SAG 2043</strain>
    </source>
</reference>
<sequence length="1576" mass="170519">MASFGLASELDEPPQGGLQSSKHGRPAAASAGKTEAVDLGRFASRIQATYRGHAVRKSMESEGILPTKHAPRSQDAKKMDTGIRAHYGPASSSVTAHQERGMLSTGRSRQLDTPSSTSRVGSQPSHASSGGKALSKQPAAEEEYYATKIQSAYRGHAVRRSLSSSPEGGRPGRHGHAPFSEEDSARRIQAVYRGHAVRKTLQQDPHRQLSSSRTPLAAGTRTADLGTDEEYGLGAEVHRDDRAGAARSAQQAHRGHAAALTGPSRPQASIQHRAEPQTTADPKREEARLIHEWERFAERQADRFAPLSVPISQRRMLAESQGHRVRLLALSGVPMYQAEGRTFEFRVGVTLFDKGSGQFFGNTCISTPVPFDKRKAGSRQGVRCNLSFDLYFHSRLVDSQCMAVVDVVLVERLEDGVIDGEYSAGWAMLPLLPPPLKSPQKKAVERTAGVMMGTPRYLLFQGMFLDQAIPAQPLVSEAAPCLLTYTVEPYPAATAFAALVPEDFLITYSDVVPGLQRFNPKGQSTVALVNISSTLASPLLVPTFSIVLHSVRIALPHGFGETLEVLLTGSSAAQHSATEPTARGPPLEAYGDCFAVRLGVHNGRTFVGDPVVTHGVTLQPRLLAKGKWPRPQPVLNWRGLMEQSGFLNPSAPSVSFCLEPSGQPSAPPTRPTTPRMQQAGDDESAAAPADHQLARLAADIQRQLDQLSRAVTNLHKGRASLQSFGEEPEHRHSLHGRDHNRSGFEDDPDPFAPANGHASEAGRLMHLTHLRAMAPTAAHGDERLFSGAPEAVLKQPHSPTRAMRARLVEAGATDSLPSGVNDLLRQQRQAASPPERLVLGLEIADPRTVNDVIIQLLAYKPQDAVNAPTTLRSMYFTLQFYDCPPTSTEPAALAPAYGHDDTLILKPHEKHNGDDAPAGAGVVLKFRVDPVGDGEDMSAGGMEDRLVHFCRYLATRSLSIDVWDGDSLLQVGSMSVDLRGLLRQGREFSESLLELPVYDLQDPVASSAAPHTAAAAAGPSTAAPDMLPRGLLVMRLINIGQKSDLAASVMAANVASRSGDRDRGTPGRTKRVRVRAATHTNSVLARELTGVDPNILAQMAAARSPSLSPGSPAHTLSHSPLQASLAQHSMRQQILETLADIEHARSRHKADAIRQQLRDAMSSHCIVRPAYGETVMFEHEFTNPLLTEAVYQLQISHPQELAVVTDPQEWRALQAMQPAGTIRGRPLEDAVLDGDRLYLAAGETLAIPFRLRNLRHTGPATWRTVTAELLTLADQRPVAVLQVDVRPKPLVIDRTLRLAHVEHEVLHQALPVLQPPAQVQRIAEPGWEQPAASSSAQGPLGKDAVLIKFKCGGAPETSQFYLVLYRDAFRLQPVAVWLVYVHALRRVDLTGMVGQSSQSSVVVRGRPASATRVACFSSHPDELQVAPAEFTLPAGGLAELLLSFRPLHPGSLRATVHVVDMEARQLVHALLVVTESQAPPISRAFGVDLPAGGHSAKRITFTNPFSQRRTFYLRSSLSALLRVAPGQLDMAPHETKSVGMTFDTTKTAAGQYDVLVFVNDAADKNVECFKVRVSVV</sequence>
<proteinExistence type="predicted"/>
<feature type="region of interest" description="Disordered" evidence="1">
    <location>
        <begin position="243"/>
        <end position="284"/>
    </location>
</feature>
<dbReference type="PROSITE" id="PS50096">
    <property type="entry name" value="IQ"/>
    <property type="match status" value="3"/>
</dbReference>
<evidence type="ECO:0000313" key="7">
    <source>
        <dbReference type="Proteomes" id="UP001489004"/>
    </source>
</evidence>
<dbReference type="Pfam" id="PF26015">
    <property type="entry name" value="Ig_NPH4_3rd"/>
    <property type="match status" value="1"/>
</dbReference>
<feature type="region of interest" description="Disordered" evidence="1">
    <location>
        <begin position="1"/>
        <end position="139"/>
    </location>
</feature>
<dbReference type="Proteomes" id="UP001489004">
    <property type="component" value="Unassembled WGS sequence"/>
</dbReference>
<dbReference type="Pfam" id="PF00612">
    <property type="entry name" value="IQ"/>
    <property type="match status" value="3"/>
</dbReference>
<dbReference type="CDD" id="cd23767">
    <property type="entry name" value="IQCD"/>
    <property type="match status" value="3"/>
</dbReference>
<organism evidence="6 7">
    <name type="scientific">[Myrmecia] bisecta</name>
    <dbReference type="NCBI Taxonomy" id="41462"/>
    <lineage>
        <taxon>Eukaryota</taxon>
        <taxon>Viridiplantae</taxon>
        <taxon>Chlorophyta</taxon>
        <taxon>core chlorophytes</taxon>
        <taxon>Trebouxiophyceae</taxon>
        <taxon>Trebouxiales</taxon>
        <taxon>Trebouxiaceae</taxon>
        <taxon>Myrmecia</taxon>
    </lineage>
</organism>
<dbReference type="GO" id="GO:0005856">
    <property type="term" value="C:cytoskeleton"/>
    <property type="evidence" value="ECO:0007669"/>
    <property type="project" value="InterPro"/>
</dbReference>
<dbReference type="InterPro" id="IPR000048">
    <property type="entry name" value="IQ_motif_EF-hand-BS"/>
</dbReference>
<evidence type="ECO:0000256" key="1">
    <source>
        <dbReference type="SAM" id="MobiDB-lite"/>
    </source>
</evidence>
<dbReference type="GO" id="GO:0090090">
    <property type="term" value="P:negative regulation of canonical Wnt signaling pathway"/>
    <property type="evidence" value="ECO:0007669"/>
    <property type="project" value="InterPro"/>
</dbReference>
<keyword evidence="7" id="KW-1185">Reference proteome</keyword>
<dbReference type="Pfam" id="PF26189">
    <property type="entry name" value="Ig_NPHP4_2nd"/>
    <property type="match status" value="1"/>
</dbReference>
<evidence type="ECO:0000259" key="2">
    <source>
        <dbReference type="Pfam" id="PF26015"/>
    </source>
</evidence>
<evidence type="ECO:0000313" key="6">
    <source>
        <dbReference type="EMBL" id="KAK9823703.1"/>
    </source>
</evidence>
<dbReference type="InterPro" id="IPR058688">
    <property type="entry name" value="Ig_NPHP4_2nd"/>
</dbReference>
<dbReference type="EMBL" id="JALJOR010000002">
    <property type="protein sequence ID" value="KAK9823703.1"/>
    <property type="molecule type" value="Genomic_DNA"/>
</dbReference>
<dbReference type="Gene3D" id="1.20.5.190">
    <property type="match status" value="1"/>
</dbReference>
<feature type="region of interest" description="Disordered" evidence="1">
    <location>
        <begin position="154"/>
        <end position="184"/>
    </location>
</feature>
<dbReference type="Pfam" id="PF26187">
    <property type="entry name" value="Ig_NPHP4_4th"/>
    <property type="match status" value="1"/>
</dbReference>
<feature type="compositionally biased region" description="Polar residues" evidence="1">
    <location>
        <begin position="264"/>
        <end position="280"/>
    </location>
</feature>
<feature type="domain" description="NPHP4 Ig-like" evidence="5">
    <location>
        <begin position="1341"/>
        <end position="1382"/>
    </location>
</feature>
<dbReference type="PANTHER" id="PTHR31043:SF3">
    <property type="entry name" value="NEPHROCYSTIN-4"/>
    <property type="match status" value="1"/>
</dbReference>
<feature type="region of interest" description="Disordered" evidence="1">
    <location>
        <begin position="198"/>
        <end position="226"/>
    </location>
</feature>
<feature type="domain" description="NPHP4 Ig-like" evidence="4">
    <location>
        <begin position="1482"/>
        <end position="1574"/>
    </location>
</feature>